<sequence length="97" mass="11432">MLDLKGIKKVIAKLRKTEEPGALTYEDAGRKEIRCSYELNGKMAFTFGLTRSSKAKSKRYHYIPRQMGITNKNYRKLHDCPWKKIHYNKELIKLEIV</sequence>
<comment type="caution">
    <text evidence="1">The sequence shown here is derived from an EMBL/GenBank/DDBJ whole genome shotgun (WGS) entry which is preliminary data.</text>
</comment>
<dbReference type="AlphaFoldDB" id="A0A8J6P119"/>
<dbReference type="Proteomes" id="UP000605201">
    <property type="component" value="Unassembled WGS sequence"/>
</dbReference>
<evidence type="ECO:0000313" key="2">
    <source>
        <dbReference type="Proteomes" id="UP000605201"/>
    </source>
</evidence>
<name>A0A8J6P119_9BACT</name>
<organism evidence="1 2">
    <name type="scientific">Candidatus Desulfatibia vada</name>
    <dbReference type="NCBI Taxonomy" id="2841696"/>
    <lineage>
        <taxon>Bacteria</taxon>
        <taxon>Pseudomonadati</taxon>
        <taxon>Thermodesulfobacteriota</taxon>
        <taxon>Desulfobacteria</taxon>
        <taxon>Desulfobacterales</taxon>
        <taxon>Desulfobacterales incertae sedis</taxon>
        <taxon>Candidatus Desulfatibia</taxon>
    </lineage>
</organism>
<gene>
    <name evidence="1" type="ORF">H8D96_15575</name>
</gene>
<protein>
    <submittedName>
        <fullName evidence="1">Uncharacterized protein</fullName>
    </submittedName>
</protein>
<proteinExistence type="predicted"/>
<dbReference type="EMBL" id="JACNIG010000291">
    <property type="protein sequence ID" value="MBC8433330.1"/>
    <property type="molecule type" value="Genomic_DNA"/>
</dbReference>
<reference evidence="1 2" key="1">
    <citation type="submission" date="2020-08" db="EMBL/GenBank/DDBJ databases">
        <title>Bridging the membrane lipid divide: bacteria of the FCB group superphylum have the potential to synthesize archaeal ether lipids.</title>
        <authorList>
            <person name="Villanueva L."/>
            <person name="Von Meijenfeldt F.A.B."/>
            <person name="Westbye A.B."/>
            <person name="Yadav S."/>
            <person name="Hopmans E.C."/>
            <person name="Dutilh B.E."/>
            <person name="Sinninghe Damste J.S."/>
        </authorList>
    </citation>
    <scope>NUCLEOTIDE SEQUENCE [LARGE SCALE GENOMIC DNA]</scope>
    <source>
        <strain evidence="1">NIOZ-UU17</strain>
    </source>
</reference>
<accession>A0A8J6P119</accession>
<evidence type="ECO:0000313" key="1">
    <source>
        <dbReference type="EMBL" id="MBC8433330.1"/>
    </source>
</evidence>